<reference evidence="11" key="3">
    <citation type="submission" date="2017-01" db="EMBL/GenBank/DDBJ databases">
        <authorList>
            <person name="Mah S.A."/>
            <person name="Swanson W.J."/>
            <person name="Moy G.W."/>
            <person name="Vacquier V.D."/>
        </authorList>
    </citation>
    <scope>NUCLEOTIDE SEQUENCE [LARGE SCALE GENOMIC DNA]</scope>
    <source>
        <strain evidence="11">65</strain>
    </source>
</reference>
<protein>
    <submittedName>
        <fullName evidence="10">CYFA0S20e00694g1_1</fullName>
    </submittedName>
    <submittedName>
        <fullName evidence="11">Vacuolar protein sorting-associated protein 52</fullName>
    </submittedName>
</protein>
<dbReference type="Proteomes" id="UP000189513">
    <property type="component" value="Unassembled WGS sequence"/>
</dbReference>
<evidence type="ECO:0000313" key="10">
    <source>
        <dbReference type="EMBL" id="CDR45833.1"/>
    </source>
</evidence>
<feature type="domain" description="Vps52 coiled-coil" evidence="8">
    <location>
        <begin position="104"/>
        <end position="266"/>
    </location>
</feature>
<dbReference type="GO" id="GO:0005829">
    <property type="term" value="C:cytosol"/>
    <property type="evidence" value="ECO:0007669"/>
    <property type="project" value="GOC"/>
</dbReference>
<dbReference type="InterPro" id="IPR007258">
    <property type="entry name" value="Vps52"/>
</dbReference>
<dbReference type="AlphaFoldDB" id="A0A061B7E8"/>
<dbReference type="InterPro" id="IPR048319">
    <property type="entry name" value="Vps52_CC"/>
</dbReference>
<dbReference type="VEuPathDB" id="FungiDB:BON22_0859"/>
<reference evidence="10" key="1">
    <citation type="journal article" date="2014" name="Genome Announc.">
        <title>Genome sequence of the yeast Cyberlindnera fabianii (Hansenula fabianii).</title>
        <authorList>
            <person name="Freel K.C."/>
            <person name="Sarilar V."/>
            <person name="Neuveglise C."/>
            <person name="Devillers H."/>
            <person name="Friedrich A."/>
            <person name="Schacherer J."/>
        </authorList>
    </citation>
    <scope>NUCLEOTIDE SEQUENCE</scope>
    <source>
        <strain evidence="10">YJS4271</strain>
    </source>
</reference>
<dbReference type="GO" id="GO:0006896">
    <property type="term" value="P:Golgi to vacuole transport"/>
    <property type="evidence" value="ECO:0007669"/>
    <property type="project" value="TreeGrafter"/>
</dbReference>
<evidence type="ECO:0000256" key="1">
    <source>
        <dbReference type="ARBA" id="ARBA00004601"/>
    </source>
</evidence>
<dbReference type="GO" id="GO:0019905">
    <property type="term" value="F:syntaxin binding"/>
    <property type="evidence" value="ECO:0007669"/>
    <property type="project" value="TreeGrafter"/>
</dbReference>
<reference evidence="12" key="2">
    <citation type="journal article" date="2017" name="Genome Announc.">
        <title>Genome sequences of Cyberlindnera fabianii 65, Pichia kudriavzevii 129, and Saccharomyces cerevisiae 131 isolated from fermented masau fruits in Zimbabwe.</title>
        <authorList>
            <person name="van Rijswijck I.M.H."/>
            <person name="Derks M.F.L."/>
            <person name="Abee T."/>
            <person name="de Ridder D."/>
            <person name="Smid E.J."/>
        </authorList>
    </citation>
    <scope>NUCLEOTIDE SEQUENCE [LARGE SCALE GENOMIC DNA]</scope>
    <source>
        <strain evidence="12">65</strain>
    </source>
</reference>
<proteinExistence type="inferred from homology"/>
<dbReference type="Pfam" id="PF04129">
    <property type="entry name" value="Vps52_CC"/>
    <property type="match status" value="1"/>
</dbReference>
<dbReference type="GO" id="GO:0015031">
    <property type="term" value="P:protein transport"/>
    <property type="evidence" value="ECO:0007669"/>
    <property type="project" value="UniProtKB-KW"/>
</dbReference>
<name>A0A061B7E8_CYBFA</name>
<feature type="domain" description="Vps52 C-terminal" evidence="9">
    <location>
        <begin position="284"/>
        <end position="594"/>
    </location>
</feature>
<comment type="subcellular location">
    <subcellularLocation>
        <location evidence="1">Golgi apparatus</location>
        <location evidence="1">trans-Golgi network</location>
    </subcellularLocation>
</comment>
<dbReference type="InterPro" id="IPR048361">
    <property type="entry name" value="Vps52_C"/>
</dbReference>
<dbReference type="GO" id="GO:0042147">
    <property type="term" value="P:retrograde transport, endosome to Golgi"/>
    <property type="evidence" value="ECO:0007669"/>
    <property type="project" value="TreeGrafter"/>
</dbReference>
<keyword evidence="3" id="KW-0813">Transport</keyword>
<comment type="similarity">
    <text evidence="2">Belongs to the VPS52 family.</text>
</comment>
<dbReference type="OMA" id="IHVVMVE"/>
<dbReference type="OrthoDB" id="19482at2759"/>
<evidence type="ECO:0000256" key="7">
    <source>
        <dbReference type="SAM" id="MobiDB-lite"/>
    </source>
</evidence>
<dbReference type="PANTHER" id="PTHR14190">
    <property type="entry name" value="SUPPRESSOR OF ACTIN MUTATIONS 2/VACUOLAR PROTEIN SORTING 52"/>
    <property type="match status" value="1"/>
</dbReference>
<dbReference type="EMBL" id="MPUK01000001">
    <property type="protein sequence ID" value="ONH70137.1"/>
    <property type="molecule type" value="Genomic_DNA"/>
</dbReference>
<evidence type="ECO:0000256" key="3">
    <source>
        <dbReference type="ARBA" id="ARBA00022448"/>
    </source>
</evidence>
<feature type="coiled-coil region" evidence="6">
    <location>
        <begin position="120"/>
        <end position="147"/>
    </location>
</feature>
<dbReference type="Pfam" id="PF20655">
    <property type="entry name" value="Vps52_C"/>
    <property type="match status" value="1"/>
</dbReference>
<evidence type="ECO:0000313" key="11">
    <source>
        <dbReference type="EMBL" id="ONH70137.1"/>
    </source>
</evidence>
<keyword evidence="5" id="KW-0333">Golgi apparatus</keyword>
<keyword evidence="4" id="KW-0653">Protein transport</keyword>
<keyword evidence="6" id="KW-0175">Coiled coil</keyword>
<keyword evidence="12" id="KW-1185">Reference proteome</keyword>
<dbReference type="GO" id="GO:0000938">
    <property type="term" value="C:GARP complex"/>
    <property type="evidence" value="ECO:0007669"/>
    <property type="project" value="TreeGrafter"/>
</dbReference>
<evidence type="ECO:0000256" key="2">
    <source>
        <dbReference type="ARBA" id="ARBA00008180"/>
    </source>
</evidence>
<gene>
    <name evidence="11" type="ORF">BON22_0859</name>
    <name evidence="10" type="ORF">CYFA0S_20e00694g</name>
</gene>
<evidence type="ECO:0000313" key="12">
    <source>
        <dbReference type="Proteomes" id="UP000189513"/>
    </source>
</evidence>
<evidence type="ECO:0000256" key="4">
    <source>
        <dbReference type="ARBA" id="ARBA00022927"/>
    </source>
</evidence>
<evidence type="ECO:0000256" key="5">
    <source>
        <dbReference type="ARBA" id="ARBA00023034"/>
    </source>
</evidence>
<dbReference type="PANTHER" id="PTHR14190:SF7">
    <property type="entry name" value="VACUOLAR PROTEIN SORTING-ASSOCIATED PROTEIN 52 HOMOLOG"/>
    <property type="match status" value="1"/>
</dbReference>
<dbReference type="EMBL" id="LK052905">
    <property type="protein sequence ID" value="CDR45833.1"/>
    <property type="molecule type" value="Genomic_DNA"/>
</dbReference>
<evidence type="ECO:0000256" key="6">
    <source>
        <dbReference type="SAM" id="Coils"/>
    </source>
</evidence>
<dbReference type="GO" id="GO:0032456">
    <property type="term" value="P:endocytic recycling"/>
    <property type="evidence" value="ECO:0007669"/>
    <property type="project" value="TreeGrafter"/>
</dbReference>
<evidence type="ECO:0000259" key="9">
    <source>
        <dbReference type="Pfam" id="PF20655"/>
    </source>
</evidence>
<evidence type="ECO:0000259" key="8">
    <source>
        <dbReference type="Pfam" id="PF04129"/>
    </source>
</evidence>
<dbReference type="STRING" id="36022.A0A061B7E8"/>
<feature type="compositionally biased region" description="Low complexity" evidence="7">
    <location>
        <begin position="1"/>
        <end position="14"/>
    </location>
</feature>
<feature type="region of interest" description="Disordered" evidence="7">
    <location>
        <begin position="1"/>
        <end position="35"/>
    </location>
</feature>
<accession>A0A061B7E8</accession>
<sequence>MTETQLQTPQPQQRRLSRRSISKQPPAASADNVEPLDRLKAILHPEFQDLLPTDPEIETQKEVPELEDVFDKGKSLEEIRFLLTQAETPAEYEKELKQLLDFQLTVDELDKTLHPLSEFLSGFNSHLVELSKELESLKARSLTLSQNLTKRTELEGKYTPIVSDLIIPPSVIKSIYNGEINPKWCENLHFLSDKSQIFTKYTSDEQFSQMPSLSKLTTLLDLLHKKALERIKNYIVSNIKKLRVIGTASQVVQQSLINVKEIYIFLNTHNPSLALELRQAYTYTIRWYYQAHFHRYLHSLEKLKVYSYTDKSTLIGGTASQGFFKRATNTTSSSSSTQPTGDYSIGKRAQIVKAEDPTVMLAQIAEHNQVSFNMEVGFRSFNLALLDNGSVEYLFLTEFFKMGGEANALFEQIFDPVYKMGSAYTKLLIGNTFDVFGCLIMIRLSQSLIFELQKRRIPVIEDYFNLQMILLWPRFQQLIDLNCESMKRASTKSSYIADIKTNSPHPLTVQFTNLLYGFFMLTKYDEHSQTHQEPLYNSVQRLRNDYESIMTKMSKSSKQAEVFLYTNYSYVLGVLTECEGNPAQGETEHFQLLVDAFQPN</sequence>
<organism evidence="10">
    <name type="scientific">Cyberlindnera fabianii</name>
    <name type="common">Yeast</name>
    <name type="synonym">Hansenula fabianii</name>
    <dbReference type="NCBI Taxonomy" id="36022"/>
    <lineage>
        <taxon>Eukaryota</taxon>
        <taxon>Fungi</taxon>
        <taxon>Dikarya</taxon>
        <taxon>Ascomycota</taxon>
        <taxon>Saccharomycotina</taxon>
        <taxon>Saccharomycetes</taxon>
        <taxon>Phaffomycetales</taxon>
        <taxon>Phaffomycetaceae</taxon>
        <taxon>Cyberlindnera</taxon>
    </lineage>
</organism>